<dbReference type="Proteomes" id="UP000049455">
    <property type="component" value="Unassembled WGS sequence"/>
</dbReference>
<organism evidence="1 2">
    <name type="scientific">Jannaschia seosinensis</name>
    <dbReference type="NCBI Taxonomy" id="313367"/>
    <lineage>
        <taxon>Bacteria</taxon>
        <taxon>Pseudomonadati</taxon>
        <taxon>Pseudomonadota</taxon>
        <taxon>Alphaproteobacteria</taxon>
        <taxon>Rhodobacterales</taxon>
        <taxon>Roseobacteraceae</taxon>
        <taxon>Jannaschia</taxon>
    </lineage>
</organism>
<dbReference type="RefSeq" id="WP_055664078.1">
    <property type="nucleotide sequence ID" value="NZ_CYPR01000177.1"/>
</dbReference>
<accession>A0A0M7BDI4</accession>
<proteinExistence type="predicted"/>
<dbReference type="AlphaFoldDB" id="A0A0M7BDI4"/>
<keyword evidence="2" id="KW-1185">Reference proteome</keyword>
<evidence type="ECO:0000313" key="2">
    <source>
        <dbReference type="Proteomes" id="UP000049455"/>
    </source>
</evidence>
<dbReference type="OrthoDB" id="7824037at2"/>
<name>A0A0M7BDI4_9RHOB</name>
<dbReference type="EMBL" id="CYPR01000177">
    <property type="protein sequence ID" value="CUH39953.1"/>
    <property type="molecule type" value="Genomic_DNA"/>
</dbReference>
<reference evidence="1 2" key="1">
    <citation type="submission" date="2015-09" db="EMBL/GenBank/DDBJ databases">
        <authorList>
            <person name="Jackson K.R."/>
            <person name="Lunt B.L."/>
            <person name="Fisher J.N.B."/>
            <person name="Gardner A.V."/>
            <person name="Bailey M.E."/>
            <person name="Deus L.M."/>
            <person name="Earl A.S."/>
            <person name="Gibby P.D."/>
            <person name="Hartmann K.A."/>
            <person name="Liu J.E."/>
            <person name="Manci A.M."/>
            <person name="Nielsen D.A."/>
            <person name="Solomon M.B."/>
            <person name="Breakwell D.P."/>
            <person name="Burnett S.H."/>
            <person name="Grose J.H."/>
        </authorList>
    </citation>
    <scope>NUCLEOTIDE SEQUENCE [LARGE SCALE GENOMIC DNA]</scope>
    <source>
        <strain evidence="1 2">CECT 7799</strain>
    </source>
</reference>
<sequence>MSSPTHYKCDEKVVTLLEKKKLKLNALRLVHATYHYLDNHPGWQPSFMALADKLGQVRTCTALCATLCATTASPAANDLNMIHEGMLDLDGTGLFQTLELDGRKLRFRYSHSLATAATKLVKSKFAMVDCGIIAQLQSPWQIYFYVRAEMVQRQRHPIFYLPRVCPMNEPWSETKRTWLAAACRVGSILGHHYVFIPELDPQCENVIAVKVKIVHSKTQWSQGRLFPRHAPEPVSTVANGKSRTLTREELRKRKDWTRFDELVPALK</sequence>
<gene>
    <name evidence="1" type="ORF">JSE7799_02681</name>
</gene>
<protein>
    <submittedName>
        <fullName evidence="1">Uncharacterized protein</fullName>
    </submittedName>
</protein>
<evidence type="ECO:0000313" key="1">
    <source>
        <dbReference type="EMBL" id="CUH39953.1"/>
    </source>
</evidence>